<evidence type="ECO:0000313" key="2">
    <source>
        <dbReference type="Proteomes" id="UP000224567"/>
    </source>
</evidence>
<dbReference type="Proteomes" id="UP000224567">
    <property type="component" value="Unassembled WGS sequence"/>
</dbReference>
<gene>
    <name evidence="1" type="ORF">CQW23_14183</name>
</gene>
<keyword evidence="2" id="KW-1185">Reference proteome</keyword>
<protein>
    <submittedName>
        <fullName evidence="1">Uncharacterized protein</fullName>
    </submittedName>
</protein>
<dbReference type="STRING" id="33114.A0A2G2WIF2"/>
<sequence>MKSLSYDDSSLVQLMFSVQFSLKESPLADQHHNTQPGSSDVQILVPIRFPPTYLNYPGMYFEGDNAGLYFSLSDMPLKCNAVSLHLGRHTVLIFPKDHKLTHELVPVVSTE</sequence>
<dbReference type="EMBL" id="MLFT02000006">
    <property type="protein sequence ID" value="PHT45025.1"/>
    <property type="molecule type" value="Genomic_DNA"/>
</dbReference>
<evidence type="ECO:0000313" key="1">
    <source>
        <dbReference type="EMBL" id="PHT45025.1"/>
    </source>
</evidence>
<comment type="caution">
    <text evidence="1">The sequence shown here is derived from an EMBL/GenBank/DDBJ whole genome shotgun (WGS) entry which is preliminary data.</text>
</comment>
<dbReference type="AlphaFoldDB" id="A0A2G2WIF2"/>
<organism evidence="1 2">
    <name type="scientific">Capsicum baccatum</name>
    <name type="common">Peruvian pepper</name>
    <dbReference type="NCBI Taxonomy" id="33114"/>
    <lineage>
        <taxon>Eukaryota</taxon>
        <taxon>Viridiplantae</taxon>
        <taxon>Streptophyta</taxon>
        <taxon>Embryophyta</taxon>
        <taxon>Tracheophyta</taxon>
        <taxon>Spermatophyta</taxon>
        <taxon>Magnoliopsida</taxon>
        <taxon>eudicotyledons</taxon>
        <taxon>Gunneridae</taxon>
        <taxon>Pentapetalae</taxon>
        <taxon>asterids</taxon>
        <taxon>lamiids</taxon>
        <taxon>Solanales</taxon>
        <taxon>Solanaceae</taxon>
        <taxon>Solanoideae</taxon>
        <taxon>Capsiceae</taxon>
        <taxon>Capsicum</taxon>
    </lineage>
</organism>
<name>A0A2G2WIF2_CAPBA</name>
<reference evidence="2" key="2">
    <citation type="journal article" date="2017" name="J. Anim. Genet.">
        <title>Multiple reference genome sequences of hot pepper reveal the massive evolution of plant disease resistance genes by retroduplication.</title>
        <authorList>
            <person name="Kim S."/>
            <person name="Park J."/>
            <person name="Yeom S.-I."/>
            <person name="Kim Y.-M."/>
            <person name="Seo E."/>
            <person name="Kim K.-T."/>
            <person name="Kim M.-S."/>
            <person name="Lee J.M."/>
            <person name="Cheong K."/>
            <person name="Shin H.-S."/>
            <person name="Kim S.-B."/>
            <person name="Han K."/>
            <person name="Lee J."/>
            <person name="Park M."/>
            <person name="Lee H.-A."/>
            <person name="Lee H.-Y."/>
            <person name="Lee Y."/>
            <person name="Oh S."/>
            <person name="Lee J.H."/>
            <person name="Choi E."/>
            <person name="Choi E."/>
            <person name="Lee S.E."/>
            <person name="Jeon J."/>
            <person name="Kim H."/>
            <person name="Choi G."/>
            <person name="Song H."/>
            <person name="Lee J."/>
            <person name="Lee S.-C."/>
            <person name="Kwon J.-K."/>
            <person name="Lee H.-Y."/>
            <person name="Koo N."/>
            <person name="Hong Y."/>
            <person name="Kim R.W."/>
            <person name="Kang W.-H."/>
            <person name="Huh J.H."/>
            <person name="Kang B.-C."/>
            <person name="Yang T.-J."/>
            <person name="Lee Y.-H."/>
            <person name="Bennetzen J.L."/>
            <person name="Choi D."/>
        </authorList>
    </citation>
    <scope>NUCLEOTIDE SEQUENCE [LARGE SCALE GENOMIC DNA]</scope>
    <source>
        <strain evidence="2">cv. PBC81</strain>
    </source>
</reference>
<accession>A0A2G2WIF2</accession>
<proteinExistence type="predicted"/>
<reference evidence="1 2" key="1">
    <citation type="journal article" date="2017" name="Genome Biol.">
        <title>New reference genome sequences of hot pepper reveal the massive evolution of plant disease-resistance genes by retroduplication.</title>
        <authorList>
            <person name="Kim S."/>
            <person name="Park J."/>
            <person name="Yeom S.I."/>
            <person name="Kim Y.M."/>
            <person name="Seo E."/>
            <person name="Kim K.T."/>
            <person name="Kim M.S."/>
            <person name="Lee J.M."/>
            <person name="Cheong K."/>
            <person name="Shin H.S."/>
            <person name="Kim S.B."/>
            <person name="Han K."/>
            <person name="Lee J."/>
            <person name="Park M."/>
            <person name="Lee H.A."/>
            <person name="Lee H.Y."/>
            <person name="Lee Y."/>
            <person name="Oh S."/>
            <person name="Lee J.H."/>
            <person name="Choi E."/>
            <person name="Choi E."/>
            <person name="Lee S.E."/>
            <person name="Jeon J."/>
            <person name="Kim H."/>
            <person name="Choi G."/>
            <person name="Song H."/>
            <person name="Lee J."/>
            <person name="Lee S.C."/>
            <person name="Kwon J.K."/>
            <person name="Lee H.Y."/>
            <person name="Koo N."/>
            <person name="Hong Y."/>
            <person name="Kim R.W."/>
            <person name="Kang W.H."/>
            <person name="Huh J.H."/>
            <person name="Kang B.C."/>
            <person name="Yang T.J."/>
            <person name="Lee Y.H."/>
            <person name="Bennetzen J.L."/>
            <person name="Choi D."/>
        </authorList>
    </citation>
    <scope>NUCLEOTIDE SEQUENCE [LARGE SCALE GENOMIC DNA]</scope>
    <source>
        <strain evidence="2">cv. PBC81</strain>
    </source>
</reference>